<evidence type="ECO:0000313" key="4">
    <source>
        <dbReference type="EMBL" id="KZD21569.1"/>
    </source>
</evidence>
<comment type="caution">
    <text evidence="4">The sequence shown here is derived from an EMBL/GenBank/DDBJ whole genome shotgun (WGS) entry which is preliminary data.</text>
</comment>
<feature type="DNA-binding region" description="H-T-H motif" evidence="2">
    <location>
        <begin position="35"/>
        <end position="54"/>
    </location>
</feature>
<feature type="domain" description="HTH tetR-type" evidence="3">
    <location>
        <begin position="12"/>
        <end position="72"/>
    </location>
</feature>
<dbReference type="AlphaFoldDB" id="A0A163XYK2"/>
<dbReference type="PROSITE" id="PS50977">
    <property type="entry name" value="HTH_TETR_2"/>
    <property type="match status" value="1"/>
</dbReference>
<proteinExistence type="predicted"/>
<organism evidence="4 5">
    <name type="scientific">Tardiphaga robiniae</name>
    <dbReference type="NCBI Taxonomy" id="943830"/>
    <lineage>
        <taxon>Bacteria</taxon>
        <taxon>Pseudomonadati</taxon>
        <taxon>Pseudomonadota</taxon>
        <taxon>Alphaproteobacteria</taxon>
        <taxon>Hyphomicrobiales</taxon>
        <taxon>Nitrobacteraceae</taxon>
        <taxon>Tardiphaga</taxon>
    </lineage>
</organism>
<reference evidence="4 5" key="1">
    <citation type="submission" date="2016-03" db="EMBL/GenBank/DDBJ databases">
        <title>Microsymbionts genomes from the relict species Vavilovia formosa (Stev.) Fed.</title>
        <authorList>
            <person name="Kopat V."/>
            <person name="Chirak E."/>
            <person name="Kimeklis A."/>
            <person name="Andronov E."/>
        </authorList>
    </citation>
    <scope>NUCLEOTIDE SEQUENCE [LARGE SCALE GENOMIC DNA]</scope>
    <source>
        <strain evidence="4 5">Vaf07</strain>
    </source>
</reference>
<dbReference type="InterPro" id="IPR009057">
    <property type="entry name" value="Homeodomain-like_sf"/>
</dbReference>
<dbReference type="InterPro" id="IPR041479">
    <property type="entry name" value="TetR_CgmR_C"/>
</dbReference>
<dbReference type="PANTHER" id="PTHR30055">
    <property type="entry name" value="HTH-TYPE TRANSCRIPTIONAL REGULATOR RUTR"/>
    <property type="match status" value="1"/>
</dbReference>
<dbReference type="OrthoDB" id="9805134at2"/>
<keyword evidence="1 2" id="KW-0238">DNA-binding</keyword>
<evidence type="ECO:0000259" key="3">
    <source>
        <dbReference type="PROSITE" id="PS50977"/>
    </source>
</evidence>
<keyword evidence="5" id="KW-1185">Reference proteome</keyword>
<dbReference type="SUPFAM" id="SSF48498">
    <property type="entry name" value="Tetracyclin repressor-like, C-terminal domain"/>
    <property type="match status" value="1"/>
</dbReference>
<dbReference type="InterPro" id="IPR023772">
    <property type="entry name" value="DNA-bd_HTH_TetR-type_CS"/>
</dbReference>
<dbReference type="InterPro" id="IPR001647">
    <property type="entry name" value="HTH_TetR"/>
</dbReference>
<dbReference type="InterPro" id="IPR050109">
    <property type="entry name" value="HTH-type_TetR-like_transc_reg"/>
</dbReference>
<sequence length="184" mass="20555">MNEGYERKKQPELVRRTLIDCAARLATERGLQAVTVQAVADAAGVTKGGLFHHFPNKEKLIDAVLKDQIDKFDAAIEATLAHDGERYGCFTRAYVIATFSMAEFAPALESTCVALLTDPVARTHWSDWLRARLQRHHATDAAPELEIVRYAADGVWLADLQQLPADLRMDRDQLRTRLIGLATE</sequence>
<accession>A0A163XYK2</accession>
<dbReference type="SUPFAM" id="SSF46689">
    <property type="entry name" value="Homeodomain-like"/>
    <property type="match status" value="1"/>
</dbReference>
<dbReference type="PRINTS" id="PR00455">
    <property type="entry name" value="HTHTETR"/>
</dbReference>
<evidence type="ECO:0000256" key="1">
    <source>
        <dbReference type="ARBA" id="ARBA00023125"/>
    </source>
</evidence>
<dbReference type="PANTHER" id="PTHR30055:SF148">
    <property type="entry name" value="TETR-FAMILY TRANSCRIPTIONAL REGULATOR"/>
    <property type="match status" value="1"/>
</dbReference>
<protein>
    <submittedName>
        <fullName evidence="4">TetR family transcriptional regulator</fullName>
    </submittedName>
</protein>
<evidence type="ECO:0000313" key="5">
    <source>
        <dbReference type="Proteomes" id="UP000076574"/>
    </source>
</evidence>
<dbReference type="PROSITE" id="PS01081">
    <property type="entry name" value="HTH_TETR_1"/>
    <property type="match status" value="1"/>
</dbReference>
<dbReference type="STRING" id="943830.A4A58_14575"/>
<name>A0A163XYK2_9BRAD</name>
<dbReference type="Pfam" id="PF00440">
    <property type="entry name" value="TetR_N"/>
    <property type="match status" value="1"/>
</dbReference>
<gene>
    <name evidence="4" type="ORF">A4A58_14575</name>
</gene>
<dbReference type="Pfam" id="PF17937">
    <property type="entry name" value="TetR_C_28"/>
    <property type="match status" value="1"/>
</dbReference>
<dbReference type="Gene3D" id="1.10.357.10">
    <property type="entry name" value="Tetracycline Repressor, domain 2"/>
    <property type="match status" value="1"/>
</dbReference>
<dbReference type="Proteomes" id="UP000076574">
    <property type="component" value="Unassembled WGS sequence"/>
</dbReference>
<dbReference type="RefSeq" id="WP_068736820.1">
    <property type="nucleotide sequence ID" value="NZ_LVYV01000045.1"/>
</dbReference>
<dbReference type="EMBL" id="LVYV01000045">
    <property type="protein sequence ID" value="KZD21569.1"/>
    <property type="molecule type" value="Genomic_DNA"/>
</dbReference>
<dbReference type="GO" id="GO:0000976">
    <property type="term" value="F:transcription cis-regulatory region binding"/>
    <property type="evidence" value="ECO:0007669"/>
    <property type="project" value="TreeGrafter"/>
</dbReference>
<dbReference type="GO" id="GO:0003700">
    <property type="term" value="F:DNA-binding transcription factor activity"/>
    <property type="evidence" value="ECO:0007669"/>
    <property type="project" value="TreeGrafter"/>
</dbReference>
<evidence type="ECO:0000256" key="2">
    <source>
        <dbReference type="PROSITE-ProRule" id="PRU00335"/>
    </source>
</evidence>
<dbReference type="InterPro" id="IPR036271">
    <property type="entry name" value="Tet_transcr_reg_TetR-rel_C_sf"/>
</dbReference>